<feature type="transmembrane region" description="Helical" evidence="7">
    <location>
        <begin position="35"/>
        <end position="55"/>
    </location>
</feature>
<feature type="transmembrane region" description="Helical" evidence="7">
    <location>
        <begin position="67"/>
        <end position="88"/>
    </location>
</feature>
<keyword evidence="4 7" id="KW-0812">Transmembrane</keyword>
<feature type="transmembrane region" description="Helical" evidence="7">
    <location>
        <begin position="273"/>
        <end position="289"/>
    </location>
</feature>
<dbReference type="Pfam" id="PF00892">
    <property type="entry name" value="EamA"/>
    <property type="match status" value="2"/>
</dbReference>
<feature type="transmembrane region" description="Helical" evidence="7">
    <location>
        <begin position="250"/>
        <end position="267"/>
    </location>
</feature>
<feature type="transmembrane region" description="Helical" evidence="7">
    <location>
        <begin position="220"/>
        <end position="238"/>
    </location>
</feature>
<organism evidence="9 10">
    <name type="scientific">Sporolituus thermophilus DSM 23256</name>
    <dbReference type="NCBI Taxonomy" id="1123285"/>
    <lineage>
        <taxon>Bacteria</taxon>
        <taxon>Bacillati</taxon>
        <taxon>Bacillota</taxon>
        <taxon>Negativicutes</taxon>
        <taxon>Selenomonadales</taxon>
        <taxon>Sporomusaceae</taxon>
        <taxon>Sporolituus</taxon>
    </lineage>
</organism>
<dbReference type="InterPro" id="IPR000620">
    <property type="entry name" value="EamA_dom"/>
</dbReference>
<name>A0A1G7LHR2_9FIRM</name>
<dbReference type="Proteomes" id="UP000243333">
    <property type="component" value="Unassembled WGS sequence"/>
</dbReference>
<keyword evidence="6 7" id="KW-0472">Membrane</keyword>
<evidence type="ECO:0000256" key="7">
    <source>
        <dbReference type="SAM" id="Phobius"/>
    </source>
</evidence>
<evidence type="ECO:0000256" key="1">
    <source>
        <dbReference type="ARBA" id="ARBA00004651"/>
    </source>
</evidence>
<feature type="transmembrane region" description="Helical" evidence="7">
    <location>
        <begin position="148"/>
        <end position="169"/>
    </location>
</feature>
<dbReference type="STRING" id="1123285.SAMN05660235_01758"/>
<gene>
    <name evidence="9" type="ORF">SAMN05660235_01758</name>
</gene>
<comment type="subcellular location">
    <subcellularLocation>
        <location evidence="1">Cell membrane</location>
        <topology evidence="1">Multi-pass membrane protein</topology>
    </subcellularLocation>
</comment>
<evidence type="ECO:0000256" key="4">
    <source>
        <dbReference type="ARBA" id="ARBA00022692"/>
    </source>
</evidence>
<dbReference type="PANTHER" id="PTHR32322:SF18">
    <property type="entry name" value="S-ADENOSYLMETHIONINE_S-ADENOSYLHOMOCYSTEINE TRANSPORTER"/>
    <property type="match status" value="1"/>
</dbReference>
<feature type="transmembrane region" description="Helical" evidence="7">
    <location>
        <begin position="124"/>
        <end position="142"/>
    </location>
</feature>
<evidence type="ECO:0000256" key="6">
    <source>
        <dbReference type="ARBA" id="ARBA00023136"/>
    </source>
</evidence>
<evidence type="ECO:0000256" key="5">
    <source>
        <dbReference type="ARBA" id="ARBA00022989"/>
    </source>
</evidence>
<keyword evidence="5 7" id="KW-1133">Transmembrane helix</keyword>
<dbReference type="EMBL" id="FNBU01000012">
    <property type="protein sequence ID" value="SDF48540.1"/>
    <property type="molecule type" value="Genomic_DNA"/>
</dbReference>
<evidence type="ECO:0000256" key="3">
    <source>
        <dbReference type="ARBA" id="ARBA00022475"/>
    </source>
</evidence>
<dbReference type="RefSeq" id="WP_171904638.1">
    <property type="nucleotide sequence ID" value="NZ_FNBU01000012.1"/>
</dbReference>
<dbReference type="InterPro" id="IPR050638">
    <property type="entry name" value="AA-Vitamin_Transporters"/>
</dbReference>
<accession>A0A1G7LHR2</accession>
<evidence type="ECO:0000313" key="9">
    <source>
        <dbReference type="EMBL" id="SDF48540.1"/>
    </source>
</evidence>
<comment type="similarity">
    <text evidence="2">Belongs to the EamA transporter family.</text>
</comment>
<reference evidence="10" key="1">
    <citation type="submission" date="2016-10" db="EMBL/GenBank/DDBJ databases">
        <authorList>
            <person name="Varghese N."/>
            <person name="Submissions S."/>
        </authorList>
    </citation>
    <scope>NUCLEOTIDE SEQUENCE [LARGE SCALE GENOMIC DNA]</scope>
    <source>
        <strain evidence="10">DSM 23256</strain>
    </source>
</reference>
<dbReference type="PANTHER" id="PTHR32322">
    <property type="entry name" value="INNER MEMBRANE TRANSPORTER"/>
    <property type="match status" value="1"/>
</dbReference>
<feature type="domain" description="EamA" evidence="8">
    <location>
        <begin position="154"/>
        <end position="289"/>
    </location>
</feature>
<dbReference type="InterPro" id="IPR037185">
    <property type="entry name" value="EmrE-like"/>
</dbReference>
<dbReference type="GO" id="GO:0005886">
    <property type="term" value="C:plasma membrane"/>
    <property type="evidence" value="ECO:0007669"/>
    <property type="project" value="UniProtKB-SubCell"/>
</dbReference>
<evidence type="ECO:0000259" key="8">
    <source>
        <dbReference type="Pfam" id="PF00892"/>
    </source>
</evidence>
<dbReference type="AlphaFoldDB" id="A0A1G7LHR2"/>
<feature type="transmembrane region" description="Helical" evidence="7">
    <location>
        <begin position="94"/>
        <end position="112"/>
    </location>
</feature>
<evidence type="ECO:0000256" key="2">
    <source>
        <dbReference type="ARBA" id="ARBA00007362"/>
    </source>
</evidence>
<keyword evidence="3" id="KW-1003">Cell membrane</keyword>
<keyword evidence="10" id="KW-1185">Reference proteome</keyword>
<protein>
    <submittedName>
        <fullName evidence="9">Permease of the drug/metabolite transporter (DMT) superfamily</fullName>
    </submittedName>
</protein>
<sequence>MYGKRLIEALLWMVVLIWAGNYTLGKVGMREFSPAAFTALRFAIATPFMFLLLRWREGAVRFSRPDLPRLVVVGVIGVALYQTVFIAAVKYTTVTTASLMLGLSPIFTAFFNALSGHENLRPSYLLGAGVAFAGLTLVISSGPGELGLNAATLKGDILAFIASVLWGLYPVLATPILKKHSALWVTAHSSLIGVAVLLIYSTPDLGSMNWPAVSRAAWASLLYAAIPVTVISLVAWYYGIEKIGANQVMIYMYMITPTAMAIAALTIGETINAFQIIGTGITLLGVYLVKRQPESKRPDQAEAENPAPK</sequence>
<proteinExistence type="inferred from homology"/>
<feature type="domain" description="EamA" evidence="8">
    <location>
        <begin position="10"/>
        <end position="139"/>
    </location>
</feature>
<feature type="transmembrane region" description="Helical" evidence="7">
    <location>
        <begin position="181"/>
        <end position="200"/>
    </location>
</feature>
<evidence type="ECO:0000313" key="10">
    <source>
        <dbReference type="Proteomes" id="UP000243333"/>
    </source>
</evidence>
<dbReference type="SUPFAM" id="SSF103481">
    <property type="entry name" value="Multidrug resistance efflux transporter EmrE"/>
    <property type="match status" value="2"/>
</dbReference>